<name>A0ABS8MVE3_9FLAO</name>
<evidence type="ECO:0000313" key="2">
    <source>
        <dbReference type="EMBL" id="MCC9072727.1"/>
    </source>
</evidence>
<dbReference type="RefSeq" id="WP_229989640.1">
    <property type="nucleotide sequence ID" value="NZ_JAJJMO010000001.1"/>
</dbReference>
<keyword evidence="3" id="KW-1185">Reference proteome</keyword>
<keyword evidence="1" id="KW-0472">Membrane</keyword>
<sequence>MAIIALFGVISVFSAPAPPAPPIQQRTGPPVPPEEQLPIDQGLVFLIVAALIFGTYIIYKHKLKQKTPA</sequence>
<proteinExistence type="predicted"/>
<feature type="transmembrane region" description="Helical" evidence="1">
    <location>
        <begin position="43"/>
        <end position="59"/>
    </location>
</feature>
<evidence type="ECO:0008006" key="4">
    <source>
        <dbReference type="Google" id="ProtNLM"/>
    </source>
</evidence>
<keyword evidence="1" id="KW-1133">Transmembrane helix</keyword>
<keyword evidence="1" id="KW-0812">Transmembrane</keyword>
<reference evidence="2" key="1">
    <citation type="submission" date="2021-11" db="EMBL/GenBank/DDBJ databases">
        <title>Description of novel Flavobacterium species.</title>
        <authorList>
            <person name="Saticioglu I.B."/>
            <person name="Ay H."/>
            <person name="Altun S."/>
            <person name="Duman M."/>
        </authorList>
    </citation>
    <scope>NUCLEOTIDE SEQUENCE</scope>
    <source>
        <strain evidence="2">F-65</strain>
    </source>
</reference>
<dbReference type="Proteomes" id="UP001430919">
    <property type="component" value="Unassembled WGS sequence"/>
</dbReference>
<accession>A0ABS8MVE3</accession>
<protein>
    <recommendedName>
        <fullName evidence="4">Signal peptidase</fullName>
    </recommendedName>
</protein>
<comment type="caution">
    <text evidence="2">The sequence shown here is derived from an EMBL/GenBank/DDBJ whole genome shotgun (WGS) entry which is preliminary data.</text>
</comment>
<evidence type="ECO:0000313" key="3">
    <source>
        <dbReference type="Proteomes" id="UP001430919"/>
    </source>
</evidence>
<organism evidence="2 3">
    <name type="scientific">Flavobacterium pisciphilum</name>
    <dbReference type="NCBI Taxonomy" id="2893755"/>
    <lineage>
        <taxon>Bacteria</taxon>
        <taxon>Pseudomonadati</taxon>
        <taxon>Bacteroidota</taxon>
        <taxon>Flavobacteriia</taxon>
        <taxon>Flavobacteriales</taxon>
        <taxon>Flavobacteriaceae</taxon>
        <taxon>Flavobacterium</taxon>
    </lineage>
</organism>
<gene>
    <name evidence="2" type="ORF">LNQ49_14160</name>
</gene>
<dbReference type="EMBL" id="JAJJMO010000001">
    <property type="protein sequence ID" value="MCC9072727.1"/>
    <property type="molecule type" value="Genomic_DNA"/>
</dbReference>
<evidence type="ECO:0000256" key="1">
    <source>
        <dbReference type="SAM" id="Phobius"/>
    </source>
</evidence>